<feature type="active site" description="Proton donor/acceptor" evidence="3">
    <location>
        <position position="138"/>
    </location>
</feature>
<dbReference type="Pfam" id="PF00701">
    <property type="entry name" value="DHDPS"/>
    <property type="match status" value="1"/>
</dbReference>
<reference evidence="5" key="1">
    <citation type="submission" date="2020-10" db="EMBL/GenBank/DDBJ databases">
        <authorList>
            <person name="Gilroy R."/>
        </authorList>
    </citation>
    <scope>NUCLEOTIDE SEQUENCE</scope>
    <source>
        <strain evidence="5">13766</strain>
    </source>
</reference>
<protein>
    <submittedName>
        <fullName evidence="5">Dihydrodipicolinate synthase family protein</fullName>
    </submittedName>
</protein>
<accession>A0A9D1G171</accession>
<comment type="caution">
    <text evidence="5">The sequence shown here is derived from an EMBL/GenBank/DDBJ whole genome shotgun (WGS) entry which is preliminary data.</text>
</comment>
<dbReference type="GO" id="GO:0005829">
    <property type="term" value="C:cytosol"/>
    <property type="evidence" value="ECO:0007669"/>
    <property type="project" value="TreeGrafter"/>
</dbReference>
<gene>
    <name evidence="5" type="ORF">IAA84_06155</name>
</gene>
<dbReference type="Gene3D" id="3.20.20.70">
    <property type="entry name" value="Aldolase class I"/>
    <property type="match status" value="1"/>
</dbReference>
<feature type="active site" description="Schiff-base intermediate with substrate" evidence="3">
    <location>
        <position position="165"/>
    </location>
</feature>
<evidence type="ECO:0000256" key="3">
    <source>
        <dbReference type="PIRSR" id="PIRSR001365-1"/>
    </source>
</evidence>
<evidence type="ECO:0000313" key="6">
    <source>
        <dbReference type="Proteomes" id="UP000824140"/>
    </source>
</evidence>
<evidence type="ECO:0000256" key="4">
    <source>
        <dbReference type="PIRSR" id="PIRSR001365-2"/>
    </source>
</evidence>
<keyword evidence="1 2" id="KW-0456">Lyase</keyword>
<dbReference type="GO" id="GO:0019262">
    <property type="term" value="P:N-acetylneuraminate catabolic process"/>
    <property type="evidence" value="ECO:0007669"/>
    <property type="project" value="TreeGrafter"/>
</dbReference>
<comment type="similarity">
    <text evidence="2">Belongs to the DapA family.</text>
</comment>
<dbReference type="SUPFAM" id="SSF51569">
    <property type="entry name" value="Aldolase"/>
    <property type="match status" value="1"/>
</dbReference>
<evidence type="ECO:0000256" key="1">
    <source>
        <dbReference type="ARBA" id="ARBA00023239"/>
    </source>
</evidence>
<proteinExistence type="inferred from homology"/>
<dbReference type="PIRSF" id="PIRSF001365">
    <property type="entry name" value="DHDPS"/>
    <property type="match status" value="1"/>
</dbReference>
<organism evidence="5 6">
    <name type="scientific">Candidatus Alectryocaccomicrobium excrementavium</name>
    <dbReference type="NCBI Taxonomy" id="2840668"/>
    <lineage>
        <taxon>Bacteria</taxon>
        <taxon>Bacillati</taxon>
        <taxon>Bacillota</taxon>
        <taxon>Clostridia</taxon>
        <taxon>Candidatus Alectryocaccomicrobium</taxon>
    </lineage>
</organism>
<evidence type="ECO:0000256" key="2">
    <source>
        <dbReference type="PIRNR" id="PIRNR001365"/>
    </source>
</evidence>
<dbReference type="InterPro" id="IPR002220">
    <property type="entry name" value="DapA-like"/>
</dbReference>
<dbReference type="PRINTS" id="PR00146">
    <property type="entry name" value="DHPICSNTHASE"/>
</dbReference>
<reference evidence="5" key="2">
    <citation type="journal article" date="2021" name="PeerJ">
        <title>Extensive microbial diversity within the chicken gut microbiome revealed by metagenomics and culture.</title>
        <authorList>
            <person name="Gilroy R."/>
            <person name="Ravi A."/>
            <person name="Getino M."/>
            <person name="Pursley I."/>
            <person name="Horton D.L."/>
            <person name="Alikhan N.F."/>
            <person name="Baker D."/>
            <person name="Gharbi K."/>
            <person name="Hall N."/>
            <person name="Watson M."/>
            <person name="Adriaenssens E.M."/>
            <person name="Foster-Nyarko E."/>
            <person name="Jarju S."/>
            <person name="Secka A."/>
            <person name="Antonio M."/>
            <person name="Oren A."/>
            <person name="Chaudhuri R.R."/>
            <person name="La Ragione R."/>
            <person name="Hildebrand F."/>
            <person name="Pallen M.J."/>
        </authorList>
    </citation>
    <scope>NUCLEOTIDE SEQUENCE</scope>
    <source>
        <strain evidence="5">13766</strain>
    </source>
</reference>
<dbReference type="EMBL" id="DVJN01000121">
    <property type="protein sequence ID" value="HIS92585.1"/>
    <property type="molecule type" value="Genomic_DNA"/>
</dbReference>
<evidence type="ECO:0000313" key="5">
    <source>
        <dbReference type="EMBL" id="HIS92585.1"/>
    </source>
</evidence>
<sequence>MNRIQITGVLPALVSPVNEDGSIREAALRKLVRDLARTGISGFYLCGATGEGIAMAPERRMELVEIVKDEAPGGMKLINHTGAADLATACRLARHSRQIGLDAISSVPPFFFSYDEKGVLDYYRAMAEASEGLPLLVYASPLSGAPLPVSTIEKMLEIPGFIGMKYTNPDYFKMSRYKKIDGGNINILNGPDETCALGLLMGADGAIGSTYNVMPRLFVKLFAAAKEGRADEALRLQMRADEVIECMLRYDVISCVKLLLGDMGYDVGEPNAPLRRLSEREKDAFRASIRALDLPETLGI</sequence>
<feature type="binding site" evidence="4">
    <location>
        <position position="49"/>
    </location>
    <ligand>
        <name>pyruvate</name>
        <dbReference type="ChEBI" id="CHEBI:15361"/>
    </ligand>
</feature>
<dbReference type="PANTHER" id="PTHR42849">
    <property type="entry name" value="N-ACETYLNEURAMINATE LYASE"/>
    <property type="match status" value="1"/>
</dbReference>
<dbReference type="InterPro" id="IPR013785">
    <property type="entry name" value="Aldolase_TIM"/>
</dbReference>
<dbReference type="Proteomes" id="UP000824140">
    <property type="component" value="Unassembled WGS sequence"/>
</dbReference>
<dbReference type="AlphaFoldDB" id="A0A9D1G171"/>
<feature type="binding site" evidence="4">
    <location>
        <position position="207"/>
    </location>
    <ligand>
        <name>pyruvate</name>
        <dbReference type="ChEBI" id="CHEBI:15361"/>
    </ligand>
</feature>
<dbReference type="GO" id="GO:0008747">
    <property type="term" value="F:N-acetylneuraminate lyase activity"/>
    <property type="evidence" value="ECO:0007669"/>
    <property type="project" value="TreeGrafter"/>
</dbReference>
<name>A0A9D1G171_9FIRM</name>
<dbReference type="SMART" id="SM01130">
    <property type="entry name" value="DHDPS"/>
    <property type="match status" value="1"/>
</dbReference>
<dbReference type="PANTHER" id="PTHR42849:SF1">
    <property type="entry name" value="N-ACETYLNEURAMINATE LYASE"/>
    <property type="match status" value="1"/>
</dbReference>